<feature type="signal peptide" evidence="2">
    <location>
        <begin position="1"/>
        <end position="27"/>
    </location>
</feature>
<dbReference type="Proteomes" id="UP001062263">
    <property type="component" value="Chromosome"/>
</dbReference>
<feature type="compositionally biased region" description="Basic and acidic residues" evidence="1">
    <location>
        <begin position="468"/>
        <end position="489"/>
    </location>
</feature>
<feature type="region of interest" description="Disordered" evidence="1">
    <location>
        <begin position="452"/>
        <end position="489"/>
    </location>
</feature>
<evidence type="ECO:0000313" key="3">
    <source>
        <dbReference type="EMBL" id="BDL43691.1"/>
    </source>
</evidence>
<dbReference type="EMBL" id="AP025943">
    <property type="protein sequence ID" value="BDL43691.1"/>
    <property type="molecule type" value="Genomic_DNA"/>
</dbReference>
<accession>A0ABN6QGN2</accession>
<organism evidence="3 4">
    <name type="scientific">Akkermansia biwaensis</name>
    <dbReference type="NCBI Taxonomy" id="2946555"/>
    <lineage>
        <taxon>Bacteria</taxon>
        <taxon>Pseudomonadati</taxon>
        <taxon>Verrucomicrobiota</taxon>
        <taxon>Verrucomicrobiia</taxon>
        <taxon>Verrucomicrobiales</taxon>
        <taxon>Akkermansiaceae</taxon>
        <taxon>Akkermansia</taxon>
    </lineage>
</organism>
<feature type="chain" id="PRO_5046491540" evidence="2">
    <location>
        <begin position="28"/>
        <end position="489"/>
    </location>
</feature>
<evidence type="ECO:0000256" key="1">
    <source>
        <dbReference type="SAM" id="MobiDB-lite"/>
    </source>
</evidence>
<gene>
    <name evidence="3" type="ORF">Abiwalacus_12650</name>
</gene>
<evidence type="ECO:0000256" key="2">
    <source>
        <dbReference type="SAM" id="SignalP"/>
    </source>
</evidence>
<dbReference type="RefSeq" id="WP_215434146.1">
    <property type="nucleotide sequence ID" value="NZ_AP025943.1"/>
</dbReference>
<evidence type="ECO:0000313" key="4">
    <source>
        <dbReference type="Proteomes" id="UP001062263"/>
    </source>
</evidence>
<name>A0ABN6QGN2_9BACT</name>
<protein>
    <submittedName>
        <fullName evidence="3">Uncharacterized protein</fullName>
    </submittedName>
</protein>
<proteinExistence type="predicted"/>
<keyword evidence="2" id="KW-0732">Signal</keyword>
<keyword evidence="4" id="KW-1185">Reference proteome</keyword>
<reference evidence="3" key="1">
    <citation type="submission" date="2022-06" db="EMBL/GenBank/DDBJ databases">
        <title>Akkermansia biwalacus sp. nov., an anaerobic mucin-degrading bacterium isolated from human intestine.</title>
        <authorList>
            <person name="Kobayashi Y."/>
            <person name="Inoue S."/>
            <person name="Kawahara T."/>
            <person name="Kohda N."/>
        </authorList>
    </citation>
    <scope>NUCLEOTIDE SEQUENCE</scope>
    <source>
        <strain evidence="3">WON2089</strain>
    </source>
</reference>
<sequence>MVKRTLKMTLRQLLPLTCCLFSAQVFGADGIYEFKVKIVPEELGESQMTPDGETLIVGRCENDSSTENFSLKAITQFKPNNSGYEEMIRPPQRTYEWKSGGDVDIRDENKKIAKFETTEKTWGNEFEVEVKVQTIIVGGKKIRIPGQAKQKAIAPKITLKSAVFSETGGGSGFKILDTFRGKPVSTPEFIKDDENEEKEQPPIGFYAGRKISYIPEFEVLPQTIETLVAWCEGNILETEKKEFSVKGGKARDKVEGKKVPPQKCHRGPEDPFDQNVWKFKIYDVELSLEEKMDISYYVLLNEGNSQDKPWKNLLKAAFDKWEIGGAENNNELMDKLSGGISQSSTYHDGWNPKENKRTSLYIDQQQSPMPLSISKMVDAFCNSNAEIICIEAAGLMEYAAGVLGNGGVITKGVNWKETGQVRNPVTGQLEDKTWWDGHAYCIFESHVHDPVPRGGGPTNMNENNYIDQKLKDGKRSDFTDPDLRSFEFK</sequence>